<dbReference type="PANTHER" id="PTHR43469">
    <property type="entry name" value="DISULFIDE FORMATION PROTEIN-RELATED"/>
    <property type="match status" value="1"/>
</dbReference>
<evidence type="ECO:0000256" key="5">
    <source>
        <dbReference type="ARBA" id="ARBA00022982"/>
    </source>
</evidence>
<dbReference type="Proteomes" id="UP000264693">
    <property type="component" value="Chromosome"/>
</dbReference>
<evidence type="ECO:0000256" key="11">
    <source>
        <dbReference type="ARBA" id="ARBA00023284"/>
    </source>
</evidence>
<proteinExistence type="inferred from homology"/>
<dbReference type="GO" id="GO:0006457">
    <property type="term" value="P:protein folding"/>
    <property type="evidence" value="ECO:0007669"/>
    <property type="project" value="InterPro"/>
</dbReference>
<evidence type="ECO:0000313" key="16">
    <source>
        <dbReference type="Proteomes" id="UP000264693"/>
    </source>
</evidence>
<evidence type="ECO:0000313" key="15">
    <source>
        <dbReference type="Proteomes" id="UP000224740"/>
    </source>
</evidence>
<feature type="transmembrane region" description="Helical" evidence="12">
    <location>
        <begin position="40"/>
        <end position="59"/>
    </location>
</feature>
<keyword evidence="10" id="KW-0143">Chaperone</keyword>
<keyword evidence="4 12" id="KW-0812">Transmembrane</keyword>
<dbReference type="NCBIfam" id="NF002849">
    <property type="entry name" value="PRK03113.1"/>
    <property type="match status" value="1"/>
</dbReference>
<accession>A0A347TJM7</accession>
<evidence type="ECO:0000256" key="7">
    <source>
        <dbReference type="ARBA" id="ARBA00023002"/>
    </source>
</evidence>
<comment type="subcellular location">
    <subcellularLocation>
        <location evidence="1">Membrane</location>
        <topology evidence="1">Multi-pass membrane protein</topology>
    </subcellularLocation>
</comment>
<evidence type="ECO:0000256" key="1">
    <source>
        <dbReference type="ARBA" id="ARBA00004141"/>
    </source>
</evidence>
<dbReference type="RefSeq" id="WP_099311619.1">
    <property type="nucleotide sequence ID" value="NZ_CP032101.1"/>
</dbReference>
<keyword evidence="11" id="KW-0676">Redox-active center</keyword>
<dbReference type="InterPro" id="IPR003752">
    <property type="entry name" value="DiS_bond_form_DsbB/BdbC"/>
</dbReference>
<evidence type="ECO:0000256" key="8">
    <source>
        <dbReference type="ARBA" id="ARBA00023136"/>
    </source>
</evidence>
<reference evidence="14" key="2">
    <citation type="submission" date="2017-09" db="EMBL/GenBank/DDBJ databases">
        <authorList>
            <person name="Perez-Cataluna A."/>
            <person name="Figueras M.J."/>
            <person name="Salas-Masso N."/>
        </authorList>
    </citation>
    <scope>NUCLEOTIDE SEQUENCE</scope>
    <source>
        <strain evidence="14">CECT 7727</strain>
    </source>
</reference>
<dbReference type="Proteomes" id="UP000224740">
    <property type="component" value="Unassembled WGS sequence"/>
</dbReference>
<evidence type="ECO:0000256" key="9">
    <source>
        <dbReference type="ARBA" id="ARBA00023157"/>
    </source>
</evidence>
<comment type="similarity">
    <text evidence="2">Belongs to the DsbB family. BdbC subfamily.</text>
</comment>
<evidence type="ECO:0000256" key="2">
    <source>
        <dbReference type="ARBA" id="ARBA00007602"/>
    </source>
</evidence>
<dbReference type="AlphaFoldDB" id="A0A347TJM7"/>
<dbReference type="Gene3D" id="1.20.1550.10">
    <property type="entry name" value="DsbB-like"/>
    <property type="match status" value="1"/>
</dbReference>
<evidence type="ECO:0000256" key="12">
    <source>
        <dbReference type="SAM" id="Phobius"/>
    </source>
</evidence>
<keyword evidence="7" id="KW-0560">Oxidoreductase</keyword>
<feature type="transmembrane region" description="Helical" evidence="12">
    <location>
        <begin position="9"/>
        <end position="28"/>
    </location>
</feature>
<dbReference type="EMBL" id="CP032101">
    <property type="protein sequence ID" value="AXX86805.1"/>
    <property type="molecule type" value="Genomic_DNA"/>
</dbReference>
<evidence type="ECO:0000256" key="4">
    <source>
        <dbReference type="ARBA" id="ARBA00022692"/>
    </source>
</evidence>
<keyword evidence="3" id="KW-0813">Transport</keyword>
<sequence length="143" mass="16165">MNSKIGSTIVFLCFVTALIATLGSLFFSEVMQFIPCSMCWYQRIFMYPLVIIFLIALLYPDDKLFKYSIGLVLVGLAIAIYHNLLMFGIISESAVPCVQGVPCSTEYINWFGFITIPFLSLIAYSTILILLYLGKRGLFKDEK</sequence>
<dbReference type="Pfam" id="PF02600">
    <property type="entry name" value="DsbB"/>
    <property type="match status" value="1"/>
</dbReference>
<evidence type="ECO:0000313" key="13">
    <source>
        <dbReference type="EMBL" id="AXX86805.1"/>
    </source>
</evidence>
<dbReference type="GO" id="GO:0015035">
    <property type="term" value="F:protein-disulfide reductase activity"/>
    <property type="evidence" value="ECO:0007669"/>
    <property type="project" value="InterPro"/>
</dbReference>
<reference evidence="13 16" key="3">
    <citation type="submission" date="2018-08" db="EMBL/GenBank/DDBJ databases">
        <title>Complete genome of the Arcobacter marinus type strain JCM 15502.</title>
        <authorList>
            <person name="Miller W.G."/>
            <person name="Yee E."/>
            <person name="Huynh S."/>
            <person name="Parker C.T."/>
        </authorList>
    </citation>
    <scope>NUCLEOTIDE SEQUENCE [LARGE SCALE GENOMIC DNA]</scope>
    <source>
        <strain evidence="13 16">JCM 15502</strain>
    </source>
</reference>
<evidence type="ECO:0000313" key="14">
    <source>
        <dbReference type="EMBL" id="PHO14799.1"/>
    </source>
</evidence>
<feature type="transmembrane region" description="Helical" evidence="12">
    <location>
        <begin position="71"/>
        <end position="90"/>
    </location>
</feature>
<dbReference type="HAMAP" id="MF_00287">
    <property type="entry name" value="BdbC"/>
    <property type="match status" value="1"/>
</dbReference>
<dbReference type="PIRSF" id="PIRSF036659">
    <property type="entry name" value="BdbC"/>
    <property type="match status" value="1"/>
</dbReference>
<dbReference type="PANTHER" id="PTHR43469:SF1">
    <property type="entry name" value="SPBETA PROPHAGE-DERIVED DISULFIDE BOND FORMATION PROTEIN B"/>
    <property type="match status" value="1"/>
</dbReference>
<keyword evidence="6 12" id="KW-1133">Transmembrane helix</keyword>
<dbReference type="SUPFAM" id="SSF158442">
    <property type="entry name" value="DsbB-like"/>
    <property type="match status" value="1"/>
</dbReference>
<dbReference type="KEGG" id="amar:AMRN_1054"/>
<protein>
    <submittedName>
        <fullName evidence="14">Disulfide bond formation protein B</fullName>
    </submittedName>
    <submittedName>
        <fullName evidence="13">Protein disulfide oxidoreductase</fullName>
    </submittedName>
</protein>
<evidence type="ECO:0000256" key="3">
    <source>
        <dbReference type="ARBA" id="ARBA00022448"/>
    </source>
</evidence>
<gene>
    <name evidence="13" type="primary">dsbB</name>
    <name evidence="13" type="ORF">AMRN_1054</name>
    <name evidence="14" type="ORF">CPH92_10235</name>
</gene>
<name>A0A347TJM7_9BACT</name>
<evidence type="ECO:0000256" key="10">
    <source>
        <dbReference type="ARBA" id="ARBA00023186"/>
    </source>
</evidence>
<dbReference type="InterPro" id="IPR012187">
    <property type="entry name" value="Disulphide_bond_form_BdbC"/>
</dbReference>
<dbReference type="EMBL" id="NXAO01000047">
    <property type="protein sequence ID" value="PHO14799.1"/>
    <property type="molecule type" value="Genomic_DNA"/>
</dbReference>
<dbReference type="GO" id="GO:0016020">
    <property type="term" value="C:membrane"/>
    <property type="evidence" value="ECO:0007669"/>
    <property type="project" value="UniProtKB-SubCell"/>
</dbReference>
<keyword evidence="15" id="KW-1185">Reference proteome</keyword>
<keyword evidence="5" id="KW-0249">Electron transport</keyword>
<evidence type="ECO:0000256" key="6">
    <source>
        <dbReference type="ARBA" id="ARBA00022989"/>
    </source>
</evidence>
<dbReference type="InterPro" id="IPR023380">
    <property type="entry name" value="DsbB-like_sf"/>
</dbReference>
<organism evidence="13 16">
    <name type="scientific">Malaciobacter marinus</name>
    <dbReference type="NCBI Taxonomy" id="505249"/>
    <lineage>
        <taxon>Bacteria</taxon>
        <taxon>Pseudomonadati</taxon>
        <taxon>Campylobacterota</taxon>
        <taxon>Epsilonproteobacteria</taxon>
        <taxon>Campylobacterales</taxon>
        <taxon>Arcobacteraceae</taxon>
        <taxon>Malaciobacter</taxon>
    </lineage>
</organism>
<keyword evidence="8 12" id="KW-0472">Membrane</keyword>
<feature type="transmembrane region" description="Helical" evidence="12">
    <location>
        <begin position="110"/>
        <end position="133"/>
    </location>
</feature>
<keyword evidence="9" id="KW-1015">Disulfide bond</keyword>
<reference evidence="15" key="1">
    <citation type="submission" date="2017-09" db="EMBL/GenBank/DDBJ databases">
        <title>Arcobacter canalis sp. nov., a new species isolated from a water canal contaminated with urban sewage.</title>
        <authorList>
            <person name="Perez-Cataluna A."/>
            <person name="Salas-Masso N."/>
            <person name="Figueras M.J."/>
        </authorList>
    </citation>
    <scope>NUCLEOTIDE SEQUENCE [LARGE SCALE GENOMIC DNA]</scope>
    <source>
        <strain evidence="15">CECT 7727</strain>
    </source>
</reference>